<reference evidence="2" key="1">
    <citation type="journal article" date="2019" name="Int. J. Syst. Evol. Microbiol.">
        <title>The Global Catalogue of Microorganisms (GCM) 10K type strain sequencing project: providing services to taxonomists for standard genome sequencing and annotation.</title>
        <authorList>
            <consortium name="The Broad Institute Genomics Platform"/>
            <consortium name="The Broad Institute Genome Sequencing Center for Infectious Disease"/>
            <person name="Wu L."/>
            <person name="Ma J."/>
        </authorList>
    </citation>
    <scope>NUCLEOTIDE SEQUENCE [LARGE SCALE GENOMIC DNA]</scope>
    <source>
        <strain evidence="2">JCM 9933</strain>
    </source>
</reference>
<gene>
    <name evidence="1" type="ORF">GCM10009416_08260</name>
</gene>
<sequence length="55" mass="5504">MEQLLDLYGVVGVVPRAAGLAAARARSAAALLHAFKRYAGAERASAPLAAPSAVG</sequence>
<dbReference type="EMBL" id="BAAAFZ010000008">
    <property type="protein sequence ID" value="GAA0571978.1"/>
    <property type="molecule type" value="Genomic_DNA"/>
</dbReference>
<protein>
    <submittedName>
        <fullName evidence="1">Uncharacterized protein</fullName>
    </submittedName>
</protein>
<comment type="caution">
    <text evidence="1">The sequence shown here is derived from an EMBL/GenBank/DDBJ whole genome shotgun (WGS) entry which is preliminary data.</text>
</comment>
<accession>A0ABP3PPA2</accession>
<dbReference type="RefSeq" id="WP_343893887.1">
    <property type="nucleotide sequence ID" value="NZ_BAAAFZ010000008.1"/>
</dbReference>
<dbReference type="Proteomes" id="UP001501588">
    <property type="component" value="Unassembled WGS sequence"/>
</dbReference>
<evidence type="ECO:0000313" key="1">
    <source>
        <dbReference type="EMBL" id="GAA0571978.1"/>
    </source>
</evidence>
<name>A0ABP3PPA2_9PROT</name>
<organism evidence="1 2">
    <name type="scientific">Craurococcus roseus</name>
    <dbReference type="NCBI Taxonomy" id="77585"/>
    <lineage>
        <taxon>Bacteria</taxon>
        <taxon>Pseudomonadati</taxon>
        <taxon>Pseudomonadota</taxon>
        <taxon>Alphaproteobacteria</taxon>
        <taxon>Acetobacterales</taxon>
        <taxon>Acetobacteraceae</taxon>
        <taxon>Craurococcus</taxon>
    </lineage>
</organism>
<evidence type="ECO:0000313" key="2">
    <source>
        <dbReference type="Proteomes" id="UP001501588"/>
    </source>
</evidence>
<keyword evidence="2" id="KW-1185">Reference proteome</keyword>
<proteinExistence type="predicted"/>